<organism evidence="3 4">
    <name type="scientific">Magallana gigas</name>
    <name type="common">Pacific oyster</name>
    <name type="synonym">Crassostrea gigas</name>
    <dbReference type="NCBI Taxonomy" id="29159"/>
    <lineage>
        <taxon>Eukaryota</taxon>
        <taxon>Metazoa</taxon>
        <taxon>Spiralia</taxon>
        <taxon>Lophotrochozoa</taxon>
        <taxon>Mollusca</taxon>
        <taxon>Bivalvia</taxon>
        <taxon>Autobranchia</taxon>
        <taxon>Pteriomorphia</taxon>
        <taxon>Ostreida</taxon>
        <taxon>Ostreoidea</taxon>
        <taxon>Ostreidae</taxon>
        <taxon>Magallana</taxon>
    </lineage>
</organism>
<feature type="region of interest" description="Disordered" evidence="1">
    <location>
        <begin position="493"/>
        <end position="515"/>
    </location>
</feature>
<sequence>MDFTLLNVIWLLVHLSIRMALYHVDQSVLRQACDKKVKKKKLKHIRHHRFPRKYVYITTRVNRIARPRIKEYIYKLCKYTENRRVQNCYCFAIPFTSDSRENSWRPVIRLGTTQLDNSTPIVRSESQENREQHIEDLLRISNITGQGHQSEYPIGGSLYIDNNRRAENPENEACGGPLSEHSVPLSESNVSTIPGFPSFPSSAFPSPNSNYISTELNNSFYSPFEEATPAISGENSRMVSDDDLGTNQQTEKTSVPATMAFKLHSNQDNGNSSYCCFCHGKLRNVGASDDTPEQQRVAGPKTDKKKTSAHKLVNSEPVISIRERRSQSKRAKGTEKTSDCDTNMQECTTELSNTQTGSAMQLSGVESSRGDELTNAEALTSFLAVNIKGENPAHLRPLIEKENSSTRNTRSKSNPPTSTKEKRFNEKGIKDEGSMPNHARPNEMEPENVEGRWVVSSERPNVATERNLNAPSGENTLAIAEFDNIDQRMTVDRRVSRSVSDNNSSDVIQTLEDKE</sequence>
<feature type="chain" id="PRO_5036482148" evidence="2">
    <location>
        <begin position="21"/>
        <end position="515"/>
    </location>
</feature>
<feature type="region of interest" description="Disordered" evidence="1">
    <location>
        <begin position="286"/>
        <end position="342"/>
    </location>
</feature>
<feature type="compositionally biased region" description="Low complexity" evidence="1">
    <location>
        <begin position="497"/>
        <end position="507"/>
    </location>
</feature>
<evidence type="ECO:0000313" key="4">
    <source>
        <dbReference type="Proteomes" id="UP000005408"/>
    </source>
</evidence>
<protein>
    <submittedName>
        <fullName evidence="3">Uncharacterized protein</fullName>
    </submittedName>
</protein>
<feature type="compositionally biased region" description="Low complexity" evidence="1">
    <location>
        <begin position="405"/>
        <end position="414"/>
    </location>
</feature>
<dbReference type="AlphaFoldDB" id="A0A8W8JKI9"/>
<evidence type="ECO:0000256" key="1">
    <source>
        <dbReference type="SAM" id="MobiDB-lite"/>
    </source>
</evidence>
<feature type="compositionally biased region" description="Basic and acidic residues" evidence="1">
    <location>
        <begin position="419"/>
        <end position="433"/>
    </location>
</feature>
<evidence type="ECO:0000256" key="2">
    <source>
        <dbReference type="SAM" id="SignalP"/>
    </source>
</evidence>
<keyword evidence="2" id="KW-0732">Signal</keyword>
<reference evidence="3" key="1">
    <citation type="submission" date="2022-08" db="UniProtKB">
        <authorList>
            <consortium name="EnsemblMetazoa"/>
        </authorList>
    </citation>
    <scope>IDENTIFICATION</scope>
    <source>
        <strain evidence="3">05x7-T-G4-1.051#20</strain>
    </source>
</reference>
<dbReference type="EnsemblMetazoa" id="G19887.2">
    <property type="protein sequence ID" value="G19887.2:cds"/>
    <property type="gene ID" value="G19887"/>
</dbReference>
<feature type="region of interest" description="Disordered" evidence="1">
    <location>
        <begin position="394"/>
        <end position="451"/>
    </location>
</feature>
<feature type="signal peptide" evidence="2">
    <location>
        <begin position="1"/>
        <end position="20"/>
    </location>
</feature>
<name>A0A8W8JKI9_MAGGI</name>
<dbReference type="Proteomes" id="UP000005408">
    <property type="component" value="Unassembled WGS sequence"/>
</dbReference>
<accession>A0A8W8JKI9</accession>
<keyword evidence="4" id="KW-1185">Reference proteome</keyword>
<evidence type="ECO:0000313" key="3">
    <source>
        <dbReference type="EnsemblMetazoa" id="G19887.2:cds"/>
    </source>
</evidence>
<feature type="compositionally biased region" description="Basic and acidic residues" evidence="1">
    <location>
        <begin position="394"/>
        <end position="404"/>
    </location>
</feature>
<feature type="compositionally biased region" description="Basic and acidic residues" evidence="1">
    <location>
        <begin position="321"/>
        <end position="339"/>
    </location>
</feature>
<proteinExistence type="predicted"/>